<accession>A0A0D8Y8J6</accession>
<dbReference type="Proteomes" id="UP000053766">
    <property type="component" value="Unassembled WGS sequence"/>
</dbReference>
<dbReference type="AlphaFoldDB" id="A0A0D8Y8J6"/>
<keyword evidence="2" id="KW-1185">Reference proteome</keyword>
<dbReference type="EMBL" id="KN716167">
    <property type="protein sequence ID" value="KJH52294.1"/>
    <property type="molecule type" value="Genomic_DNA"/>
</dbReference>
<reference evidence="1 2" key="1">
    <citation type="submission" date="2013-11" db="EMBL/GenBank/DDBJ databases">
        <title>Draft genome of the bovine lungworm Dictyocaulus viviparus.</title>
        <authorList>
            <person name="Mitreva M."/>
        </authorList>
    </citation>
    <scope>NUCLEOTIDE SEQUENCE [LARGE SCALE GENOMIC DNA]</scope>
    <source>
        <strain evidence="1 2">HannoverDv2000</strain>
    </source>
</reference>
<gene>
    <name evidence="1" type="ORF">DICVIV_01496</name>
</gene>
<evidence type="ECO:0000313" key="1">
    <source>
        <dbReference type="EMBL" id="KJH52294.1"/>
    </source>
</evidence>
<organism evidence="1 2">
    <name type="scientific">Dictyocaulus viviparus</name>
    <name type="common">Bovine lungworm</name>
    <dbReference type="NCBI Taxonomy" id="29172"/>
    <lineage>
        <taxon>Eukaryota</taxon>
        <taxon>Metazoa</taxon>
        <taxon>Ecdysozoa</taxon>
        <taxon>Nematoda</taxon>
        <taxon>Chromadorea</taxon>
        <taxon>Rhabditida</taxon>
        <taxon>Rhabditina</taxon>
        <taxon>Rhabditomorpha</taxon>
        <taxon>Strongyloidea</taxon>
        <taxon>Metastrongylidae</taxon>
        <taxon>Dictyocaulus</taxon>
    </lineage>
</organism>
<protein>
    <submittedName>
        <fullName evidence="1">Uncharacterized protein</fullName>
    </submittedName>
</protein>
<evidence type="ECO:0000313" key="2">
    <source>
        <dbReference type="Proteomes" id="UP000053766"/>
    </source>
</evidence>
<name>A0A0D8Y8J6_DICVI</name>
<reference evidence="2" key="2">
    <citation type="journal article" date="2016" name="Sci. Rep.">
        <title>Dictyocaulus viviparus genome, variome and transcriptome elucidate lungworm biology and support future intervention.</title>
        <authorList>
            <person name="McNulty S.N."/>
            <person name="Strube C."/>
            <person name="Rosa B.A."/>
            <person name="Martin J.C."/>
            <person name="Tyagi R."/>
            <person name="Choi Y.J."/>
            <person name="Wang Q."/>
            <person name="Hallsworth Pepin K."/>
            <person name="Zhang X."/>
            <person name="Ozersky P."/>
            <person name="Wilson R.K."/>
            <person name="Sternberg P.W."/>
            <person name="Gasser R.B."/>
            <person name="Mitreva M."/>
        </authorList>
    </citation>
    <scope>NUCLEOTIDE SEQUENCE [LARGE SCALE GENOMIC DNA]</scope>
    <source>
        <strain evidence="2">HannoverDv2000</strain>
    </source>
</reference>
<sequence length="108" mass="12274">MIAITSALNDQDCYGHRRIVLEQLSDSETTSSNRELLNASNSMTSRIYAHPIQRDNVLSLSSIAATPIIWWLQPTRHTIRVTNHTPSSCVKLTYHSRDFPLIKTSSYE</sequence>
<proteinExistence type="predicted"/>